<dbReference type="InterPro" id="IPR013154">
    <property type="entry name" value="ADH-like_N"/>
</dbReference>
<dbReference type="Proteomes" id="UP000250140">
    <property type="component" value="Unassembled WGS sequence"/>
</dbReference>
<reference evidence="5 6" key="1">
    <citation type="journal article" date="2016" name="Nat. Commun.">
        <title>Ectomycorrhizal ecology is imprinted in the genome of the dominant symbiotic fungus Cenococcum geophilum.</title>
        <authorList>
            <consortium name="DOE Joint Genome Institute"/>
            <person name="Peter M."/>
            <person name="Kohler A."/>
            <person name="Ohm R.A."/>
            <person name="Kuo A."/>
            <person name="Krutzmann J."/>
            <person name="Morin E."/>
            <person name="Arend M."/>
            <person name="Barry K.W."/>
            <person name="Binder M."/>
            <person name="Choi C."/>
            <person name="Clum A."/>
            <person name="Copeland A."/>
            <person name="Grisel N."/>
            <person name="Haridas S."/>
            <person name="Kipfer T."/>
            <person name="LaButti K."/>
            <person name="Lindquist E."/>
            <person name="Lipzen A."/>
            <person name="Maire R."/>
            <person name="Meier B."/>
            <person name="Mihaltcheva S."/>
            <person name="Molinier V."/>
            <person name="Murat C."/>
            <person name="Poggeler S."/>
            <person name="Quandt C.A."/>
            <person name="Sperisen C."/>
            <person name="Tritt A."/>
            <person name="Tisserant E."/>
            <person name="Crous P.W."/>
            <person name="Henrissat B."/>
            <person name="Nehls U."/>
            <person name="Egli S."/>
            <person name="Spatafora J.W."/>
            <person name="Grigoriev I.V."/>
            <person name="Martin F.M."/>
        </authorList>
    </citation>
    <scope>NUCLEOTIDE SEQUENCE [LARGE SCALE GENOMIC DNA]</scope>
    <source>
        <strain evidence="5 6">CBS 207.34</strain>
    </source>
</reference>
<evidence type="ECO:0000313" key="5">
    <source>
        <dbReference type="EMBL" id="OCL05342.1"/>
    </source>
</evidence>
<comment type="similarity">
    <text evidence="1">Belongs to the zinc-containing alcohol dehydrogenase family.</text>
</comment>
<proteinExistence type="inferred from homology"/>
<dbReference type="InterPro" id="IPR047122">
    <property type="entry name" value="Trans-enoyl_RdTase-like"/>
</dbReference>
<dbReference type="InterPro" id="IPR036291">
    <property type="entry name" value="NAD(P)-bd_dom_sf"/>
</dbReference>
<dbReference type="Gene3D" id="3.90.180.10">
    <property type="entry name" value="Medium-chain alcohol dehydrogenases, catalytic domain"/>
    <property type="match status" value="1"/>
</dbReference>
<dbReference type="GO" id="GO:0016651">
    <property type="term" value="F:oxidoreductase activity, acting on NAD(P)H"/>
    <property type="evidence" value="ECO:0007669"/>
    <property type="project" value="InterPro"/>
</dbReference>
<evidence type="ECO:0000256" key="2">
    <source>
        <dbReference type="ARBA" id="ARBA00011245"/>
    </source>
</evidence>
<evidence type="ECO:0000256" key="1">
    <source>
        <dbReference type="ARBA" id="ARBA00008072"/>
    </source>
</evidence>
<organism evidence="5 6">
    <name type="scientific">Glonium stellatum</name>
    <dbReference type="NCBI Taxonomy" id="574774"/>
    <lineage>
        <taxon>Eukaryota</taxon>
        <taxon>Fungi</taxon>
        <taxon>Dikarya</taxon>
        <taxon>Ascomycota</taxon>
        <taxon>Pezizomycotina</taxon>
        <taxon>Dothideomycetes</taxon>
        <taxon>Pleosporomycetidae</taxon>
        <taxon>Gloniales</taxon>
        <taxon>Gloniaceae</taxon>
        <taxon>Glonium</taxon>
    </lineage>
</organism>
<dbReference type="Gene3D" id="3.40.50.720">
    <property type="entry name" value="NAD(P)-binding Rossmann-like Domain"/>
    <property type="match status" value="1"/>
</dbReference>
<sequence length="341" mass="36276">MSENVAALVPGPAMTLTLTPVPVKHPAAGEILIRNYCIAVQPLDAKMLLSGYAGAGGIKTYPGLLGTSAAGVVEETGEGVDDFKVGDRVIADTGAYVKDGDANLREGTWQRFVICAVETVAKIGEAQFEQAVLLEFPLQTAVVALQLFLGMGKPSTGNADDKVLVWGAGGAVGTYAVQYAKSVGHTIIVTASPRDVERQKSIGASEVLDYKAPDTLERLRALGPYKYLITASGDLASQKALASLLRPEGGSYASVLGGDFELPANVKRVYAAFSQAAQSEENEEFRRWWYRDYLPKVLNEGLVQPVSFTKRSGGLAALQEASKDVVEGKVRGKIVINPQED</sequence>
<dbReference type="EMBL" id="KV750315">
    <property type="protein sequence ID" value="OCL05342.1"/>
    <property type="molecule type" value="Genomic_DNA"/>
</dbReference>
<dbReference type="InterPro" id="IPR020843">
    <property type="entry name" value="ER"/>
</dbReference>
<dbReference type="Pfam" id="PF00107">
    <property type="entry name" value="ADH_zinc_N"/>
    <property type="match status" value="1"/>
</dbReference>
<evidence type="ECO:0000313" key="6">
    <source>
        <dbReference type="Proteomes" id="UP000250140"/>
    </source>
</evidence>
<dbReference type="InterPro" id="IPR011032">
    <property type="entry name" value="GroES-like_sf"/>
</dbReference>
<dbReference type="AlphaFoldDB" id="A0A8E2JQ68"/>
<dbReference type="PANTHER" id="PTHR45348:SF2">
    <property type="entry name" value="ZINC-TYPE ALCOHOL DEHYDROGENASE-LIKE PROTEIN C2E1P3.01"/>
    <property type="match status" value="1"/>
</dbReference>
<keyword evidence="6" id="KW-1185">Reference proteome</keyword>
<feature type="domain" description="Enoyl reductase (ER)" evidence="4">
    <location>
        <begin position="11"/>
        <end position="336"/>
    </location>
</feature>
<evidence type="ECO:0000259" key="4">
    <source>
        <dbReference type="SMART" id="SM00829"/>
    </source>
</evidence>
<keyword evidence="3" id="KW-0560">Oxidoreductase</keyword>
<dbReference type="InterPro" id="IPR013149">
    <property type="entry name" value="ADH-like_C"/>
</dbReference>
<dbReference type="SUPFAM" id="SSF50129">
    <property type="entry name" value="GroES-like"/>
    <property type="match status" value="1"/>
</dbReference>
<gene>
    <name evidence="5" type="ORF">AOQ84DRAFT_379683</name>
</gene>
<dbReference type="Pfam" id="PF08240">
    <property type="entry name" value="ADH_N"/>
    <property type="match status" value="1"/>
</dbReference>
<accession>A0A8E2JQ68</accession>
<dbReference type="SUPFAM" id="SSF51735">
    <property type="entry name" value="NAD(P)-binding Rossmann-fold domains"/>
    <property type="match status" value="1"/>
</dbReference>
<protein>
    <submittedName>
        <fullName evidence="5">Oxidoreductase domain-containing protein</fullName>
    </submittedName>
</protein>
<dbReference type="PANTHER" id="PTHR45348">
    <property type="entry name" value="HYPOTHETICAL OXIDOREDUCTASE (EUROFUNG)"/>
    <property type="match status" value="1"/>
</dbReference>
<dbReference type="SMART" id="SM00829">
    <property type="entry name" value="PKS_ER"/>
    <property type="match status" value="1"/>
</dbReference>
<comment type="subunit">
    <text evidence="2">Monomer.</text>
</comment>
<dbReference type="OrthoDB" id="3509362at2759"/>
<evidence type="ECO:0000256" key="3">
    <source>
        <dbReference type="ARBA" id="ARBA00023002"/>
    </source>
</evidence>
<name>A0A8E2JQ68_9PEZI</name>
<dbReference type="CDD" id="cd08249">
    <property type="entry name" value="enoyl_reductase_like"/>
    <property type="match status" value="1"/>
</dbReference>